<dbReference type="Pfam" id="PF04131">
    <property type="entry name" value="NanE"/>
    <property type="match status" value="1"/>
</dbReference>
<accession>V7HZ88</accession>
<protein>
    <recommendedName>
        <fullName evidence="7">Putative N-acetylmannosamine-6-phosphate 2-epimerase</fullName>
        <ecNumber evidence="7">5.1.3.9</ecNumber>
    </recommendedName>
    <alternativeName>
        <fullName evidence="7">ManNAc-6-P epimerase</fullName>
    </alternativeName>
</protein>
<dbReference type="Proteomes" id="UP000017747">
    <property type="component" value="Unassembled WGS sequence"/>
</dbReference>
<dbReference type="PANTHER" id="PTHR36204:SF1">
    <property type="entry name" value="N-ACETYLMANNOSAMINE-6-PHOSPHATE 2-EPIMERASE-RELATED"/>
    <property type="match status" value="1"/>
</dbReference>
<dbReference type="GO" id="GO:0019262">
    <property type="term" value="P:N-acetylneuraminate catabolic process"/>
    <property type="evidence" value="ECO:0007669"/>
    <property type="project" value="UniProtKB-UniRule"/>
</dbReference>
<dbReference type="PATRIC" id="fig|994573.3.peg.3368"/>
<dbReference type="GO" id="GO:0006053">
    <property type="term" value="P:N-acetylmannosamine catabolic process"/>
    <property type="evidence" value="ECO:0007669"/>
    <property type="project" value="TreeGrafter"/>
</dbReference>
<evidence type="ECO:0000256" key="4">
    <source>
        <dbReference type="ARBA" id="ARBA00007439"/>
    </source>
</evidence>
<evidence type="ECO:0000259" key="8">
    <source>
        <dbReference type="Pfam" id="PF13472"/>
    </source>
</evidence>
<dbReference type="CDD" id="cd01839">
    <property type="entry name" value="SGNH_arylesterase_like"/>
    <property type="match status" value="1"/>
</dbReference>
<dbReference type="GO" id="GO:0005975">
    <property type="term" value="P:carbohydrate metabolic process"/>
    <property type="evidence" value="ECO:0007669"/>
    <property type="project" value="UniProtKB-UniRule"/>
</dbReference>
<dbReference type="OrthoDB" id="164654at2"/>
<comment type="function">
    <text evidence="2 7">Converts N-acetylmannosamine-6-phosphate (ManNAc-6-P) to N-acetylglucosamine-6-phosphate (GlcNAc-6-P).</text>
</comment>
<reference evidence="9 10" key="1">
    <citation type="journal article" date="2014" name="Genome Announc.">
        <title>Genome Sequence of Youngiibacter fragilis, the Type Strain of the Genus Youngiibacter.</title>
        <authorList>
            <person name="Wawrik C.B."/>
            <person name="Callaghan A.V."/>
            <person name="Stamps B.W."/>
            <person name="Wawrik B."/>
        </authorList>
    </citation>
    <scope>NUCLEOTIDE SEQUENCE [LARGE SCALE GENOMIC DNA]</scope>
    <source>
        <strain evidence="9 10">232.1</strain>
    </source>
</reference>
<evidence type="ECO:0000256" key="6">
    <source>
        <dbReference type="ARBA" id="ARBA00023277"/>
    </source>
</evidence>
<dbReference type="InterPro" id="IPR013785">
    <property type="entry name" value="Aldolase_TIM"/>
</dbReference>
<dbReference type="SUPFAM" id="SSF52266">
    <property type="entry name" value="SGNH hydrolase"/>
    <property type="match status" value="1"/>
</dbReference>
<dbReference type="UniPathway" id="UPA00629">
    <property type="reaction ID" value="UER00682"/>
</dbReference>
<keyword evidence="6 7" id="KW-0119">Carbohydrate metabolism</keyword>
<dbReference type="EC" id="5.1.3.9" evidence="7"/>
<dbReference type="SUPFAM" id="SSF51366">
    <property type="entry name" value="Ribulose-phoshate binding barrel"/>
    <property type="match status" value="1"/>
</dbReference>
<dbReference type="HAMAP" id="MF_01235">
    <property type="entry name" value="ManNAc6P_epimer"/>
    <property type="match status" value="1"/>
</dbReference>
<dbReference type="NCBIfam" id="NF002231">
    <property type="entry name" value="PRK01130.1"/>
    <property type="match status" value="1"/>
</dbReference>
<dbReference type="GO" id="GO:0005829">
    <property type="term" value="C:cytosol"/>
    <property type="evidence" value="ECO:0007669"/>
    <property type="project" value="TreeGrafter"/>
</dbReference>
<feature type="domain" description="SGNH hydrolase-type esterase" evidence="8">
    <location>
        <begin position="8"/>
        <end position="199"/>
    </location>
</feature>
<evidence type="ECO:0000256" key="7">
    <source>
        <dbReference type="HAMAP-Rule" id="MF_01235"/>
    </source>
</evidence>
<sequence length="460" mass="50552">MDRKRIVCFGDSNTWGYDAGTGGRFPYEERWTTMLQEKLGQEWEVISEGLSGRNAVCEDPLFEGLKGIDYIHPCLLSHSPVELAIIMLGTNDTKERFSMTSRNIAMGITRLAVKARSVKAGPDGTGTTVLVVCPPPIQAEYAETEIGDAMGRDCDIKSIGLAGNLSELLKIEGIPFFDSGKLIEMRSVDHMHLDADGHRKMAHLMEELVRKMAAGKNLNDKEDGRQLSGNMRTKQEVHEAIRNKVVVSCQALADEPLHSAFIMGRMAYAAFLGGASGIRANSVVDIREIKKTVDLPIIGIIKQDYEGSDVYITPTMKEVDALCEEGVDIIAIDATIRVRPDGMTIKEAFPLIRAKYPDQLFMADCSDFEEAKLAAELGFDYIGSTMAGYTPYTEGRELPALDLIERMVRELDKPVIAEGGISTPEELRAVLDLGVHSAVVGSAITRPMEITKRFIAAAYK</sequence>
<dbReference type="InterPro" id="IPR011060">
    <property type="entry name" value="RibuloseP-bd_barrel"/>
</dbReference>
<dbReference type="Pfam" id="PF13472">
    <property type="entry name" value="Lipase_GDSL_2"/>
    <property type="match status" value="1"/>
</dbReference>
<dbReference type="InterPro" id="IPR013830">
    <property type="entry name" value="SGNH_hydro"/>
</dbReference>
<evidence type="ECO:0000256" key="5">
    <source>
        <dbReference type="ARBA" id="ARBA00023235"/>
    </source>
</evidence>
<dbReference type="eggNOG" id="COG2755">
    <property type="taxonomic scope" value="Bacteria"/>
</dbReference>
<organism evidence="9 10">
    <name type="scientific">Youngiibacter fragilis 232.1</name>
    <dbReference type="NCBI Taxonomy" id="994573"/>
    <lineage>
        <taxon>Bacteria</taxon>
        <taxon>Bacillati</taxon>
        <taxon>Bacillota</taxon>
        <taxon>Clostridia</taxon>
        <taxon>Eubacteriales</taxon>
        <taxon>Clostridiaceae</taxon>
        <taxon>Youngiibacter</taxon>
    </lineage>
</organism>
<keyword evidence="5 7" id="KW-0413">Isomerase</keyword>
<dbReference type="GO" id="GO:0047465">
    <property type="term" value="F:N-acylglucosamine-6-phosphate 2-epimerase activity"/>
    <property type="evidence" value="ECO:0007669"/>
    <property type="project" value="UniProtKB-EC"/>
</dbReference>
<dbReference type="Gene3D" id="3.40.50.1110">
    <property type="entry name" value="SGNH hydrolase"/>
    <property type="match status" value="1"/>
</dbReference>
<comment type="catalytic activity">
    <reaction evidence="1 7">
        <text>an N-acyl-D-glucosamine 6-phosphate = an N-acyl-D-mannosamine 6-phosphate</text>
        <dbReference type="Rhea" id="RHEA:23932"/>
        <dbReference type="ChEBI" id="CHEBI:57599"/>
        <dbReference type="ChEBI" id="CHEBI:57666"/>
        <dbReference type="EC" id="5.1.3.9"/>
    </reaction>
</comment>
<evidence type="ECO:0000256" key="1">
    <source>
        <dbReference type="ARBA" id="ARBA00000056"/>
    </source>
</evidence>
<proteinExistence type="inferred from homology"/>
<dbReference type="AlphaFoldDB" id="V7HZ88"/>
<comment type="caution">
    <text evidence="9">The sequence shown here is derived from an EMBL/GenBank/DDBJ whole genome shotgun (WGS) entry which is preliminary data.</text>
</comment>
<evidence type="ECO:0000256" key="2">
    <source>
        <dbReference type="ARBA" id="ARBA00002147"/>
    </source>
</evidence>
<dbReference type="FunFam" id="3.20.20.70:FF:000035">
    <property type="entry name" value="Putative N-acetylmannosamine-6-phosphate 2-epimerase"/>
    <property type="match status" value="1"/>
</dbReference>
<name>V7HZ88_9CLOT</name>
<evidence type="ECO:0000313" key="9">
    <source>
        <dbReference type="EMBL" id="ETA79295.1"/>
    </source>
</evidence>
<dbReference type="eggNOG" id="COG3010">
    <property type="taxonomic scope" value="Bacteria"/>
</dbReference>
<dbReference type="Gene3D" id="3.20.20.70">
    <property type="entry name" value="Aldolase class I"/>
    <property type="match status" value="1"/>
</dbReference>
<dbReference type="InterPro" id="IPR036514">
    <property type="entry name" value="SGNH_hydro_sf"/>
</dbReference>
<evidence type="ECO:0000313" key="10">
    <source>
        <dbReference type="Proteomes" id="UP000017747"/>
    </source>
</evidence>
<comment type="pathway">
    <text evidence="3 7">Amino-sugar metabolism; N-acetylneuraminate degradation; D-fructose 6-phosphate from N-acetylneuraminate: step 3/5.</text>
</comment>
<dbReference type="EMBL" id="AXUN02000219">
    <property type="protein sequence ID" value="ETA79295.1"/>
    <property type="molecule type" value="Genomic_DNA"/>
</dbReference>
<keyword evidence="10" id="KW-1185">Reference proteome</keyword>
<dbReference type="InterPro" id="IPR007260">
    <property type="entry name" value="NanE"/>
</dbReference>
<dbReference type="PANTHER" id="PTHR36204">
    <property type="entry name" value="N-ACETYLMANNOSAMINE-6-PHOSPHATE 2-EPIMERASE-RELATED"/>
    <property type="match status" value="1"/>
</dbReference>
<gene>
    <name evidence="7" type="primary">nanE</name>
    <name evidence="9" type="ORF">T472_0217750</name>
</gene>
<dbReference type="CDD" id="cd04729">
    <property type="entry name" value="NanE"/>
    <property type="match status" value="1"/>
</dbReference>
<evidence type="ECO:0000256" key="3">
    <source>
        <dbReference type="ARBA" id="ARBA00005081"/>
    </source>
</evidence>
<dbReference type="STRING" id="994573.T472_0217750"/>
<comment type="similarity">
    <text evidence="4 7">Belongs to the NanE family.</text>
</comment>